<evidence type="ECO:0000313" key="1">
    <source>
        <dbReference type="EMBL" id="KAI5077056.1"/>
    </source>
</evidence>
<accession>A0A9D4UZK8</accession>
<dbReference type="EMBL" id="JABFUD020000008">
    <property type="protein sequence ID" value="KAI5077056.1"/>
    <property type="molecule type" value="Genomic_DNA"/>
</dbReference>
<keyword evidence="2" id="KW-1185">Reference proteome</keyword>
<dbReference type="Proteomes" id="UP000886520">
    <property type="component" value="Chromosome 8"/>
</dbReference>
<dbReference type="AlphaFoldDB" id="A0A9D4UZK8"/>
<dbReference type="OrthoDB" id="10055717at2759"/>
<protein>
    <submittedName>
        <fullName evidence="1">Uncharacterized protein</fullName>
    </submittedName>
</protein>
<organism evidence="1 2">
    <name type="scientific">Adiantum capillus-veneris</name>
    <name type="common">Maidenhair fern</name>
    <dbReference type="NCBI Taxonomy" id="13818"/>
    <lineage>
        <taxon>Eukaryota</taxon>
        <taxon>Viridiplantae</taxon>
        <taxon>Streptophyta</taxon>
        <taxon>Embryophyta</taxon>
        <taxon>Tracheophyta</taxon>
        <taxon>Polypodiopsida</taxon>
        <taxon>Polypodiidae</taxon>
        <taxon>Polypodiales</taxon>
        <taxon>Pteridineae</taxon>
        <taxon>Pteridaceae</taxon>
        <taxon>Vittarioideae</taxon>
        <taxon>Adiantum</taxon>
    </lineage>
</organism>
<name>A0A9D4UZK8_ADICA</name>
<reference evidence="1" key="1">
    <citation type="submission" date="2021-01" db="EMBL/GenBank/DDBJ databases">
        <title>Adiantum capillus-veneris genome.</title>
        <authorList>
            <person name="Fang Y."/>
            <person name="Liao Q."/>
        </authorList>
    </citation>
    <scope>NUCLEOTIDE SEQUENCE</scope>
    <source>
        <strain evidence="1">H3</strain>
        <tissue evidence="1">Leaf</tissue>
    </source>
</reference>
<evidence type="ECO:0000313" key="2">
    <source>
        <dbReference type="Proteomes" id="UP000886520"/>
    </source>
</evidence>
<proteinExistence type="predicted"/>
<comment type="caution">
    <text evidence="1">The sequence shown here is derived from an EMBL/GenBank/DDBJ whole genome shotgun (WGS) entry which is preliminary data.</text>
</comment>
<gene>
    <name evidence="1" type="ORF">GOP47_0009121</name>
</gene>
<sequence>MVQLGISADQQALPCYTHKIARLVSGDDNGSASWLSSIGRAACEPREQILGLHECECSGLHDTHLWGYEFTFFEDHHGLLYLVNKPCNTDYIVRWLLILLKFNFSVVDCTSSV</sequence>